<proteinExistence type="predicted"/>
<dbReference type="RefSeq" id="WP_184795640.1">
    <property type="nucleotide sequence ID" value="NZ_JACHMY010000001.1"/>
</dbReference>
<reference evidence="1 2" key="1">
    <citation type="submission" date="2020-08" db="EMBL/GenBank/DDBJ databases">
        <title>Sequencing the genomes of 1000 actinobacteria strains.</title>
        <authorList>
            <person name="Klenk H.-P."/>
        </authorList>
    </citation>
    <scope>NUCLEOTIDE SEQUENCE [LARGE SCALE GENOMIC DNA]</scope>
    <source>
        <strain evidence="1 2">DSM 28967</strain>
    </source>
</reference>
<name>A0A7W9J6J6_9ACTN</name>
<evidence type="ECO:0000313" key="2">
    <source>
        <dbReference type="Proteomes" id="UP000549971"/>
    </source>
</evidence>
<comment type="caution">
    <text evidence="1">The sequence shown here is derived from an EMBL/GenBank/DDBJ whole genome shotgun (WGS) entry which is preliminary data.</text>
</comment>
<dbReference type="EMBL" id="JACHMY010000001">
    <property type="protein sequence ID" value="MBB5836080.1"/>
    <property type="molecule type" value="Genomic_DNA"/>
</dbReference>
<keyword evidence="2" id="KW-1185">Reference proteome</keyword>
<evidence type="ECO:0000313" key="1">
    <source>
        <dbReference type="EMBL" id="MBB5836080.1"/>
    </source>
</evidence>
<organism evidence="1 2">
    <name type="scientific">Kribbella italica</name>
    <dbReference type="NCBI Taxonomy" id="1540520"/>
    <lineage>
        <taxon>Bacteria</taxon>
        <taxon>Bacillati</taxon>
        <taxon>Actinomycetota</taxon>
        <taxon>Actinomycetes</taxon>
        <taxon>Propionibacteriales</taxon>
        <taxon>Kribbellaceae</taxon>
        <taxon>Kribbella</taxon>
    </lineage>
</organism>
<accession>A0A7W9J6J6</accession>
<dbReference type="AlphaFoldDB" id="A0A7W9J6J6"/>
<protein>
    <submittedName>
        <fullName evidence="1">Uncharacterized protein</fullName>
    </submittedName>
</protein>
<gene>
    <name evidence="1" type="ORF">HDA39_002814</name>
</gene>
<sequence>MAASDRTRKVAAGVALVVALAMGVTALIGPVAGSGGGGGQSSREQYCAGLQTYVGQLNSFQDPSDVALLDRLIADGNNLSKSAPDELTDDWGLLVKYLEQIKATGGDQAKLQELNATIDPAIGQALQAIPADGQQNCTGAGSGSGEDT</sequence>
<dbReference type="Proteomes" id="UP000549971">
    <property type="component" value="Unassembled WGS sequence"/>
</dbReference>